<name>A0A1V9XD78_9ACAR</name>
<keyword evidence="4" id="KW-1185">Reference proteome</keyword>
<evidence type="ECO:0000256" key="2">
    <source>
        <dbReference type="SAM" id="SignalP"/>
    </source>
</evidence>
<dbReference type="OrthoDB" id="10547706at2759"/>
<feature type="region of interest" description="Disordered" evidence="1">
    <location>
        <begin position="79"/>
        <end position="111"/>
    </location>
</feature>
<dbReference type="InParanoid" id="A0A1V9XD78"/>
<reference evidence="3 4" key="1">
    <citation type="journal article" date="2017" name="Gigascience">
        <title>Draft genome of the honey bee ectoparasitic mite, Tropilaelaps mercedesae, is shaped by the parasitic life history.</title>
        <authorList>
            <person name="Dong X."/>
            <person name="Armstrong S.D."/>
            <person name="Xia D."/>
            <person name="Makepeace B.L."/>
            <person name="Darby A.C."/>
            <person name="Kadowaki T."/>
        </authorList>
    </citation>
    <scope>NUCLEOTIDE SEQUENCE [LARGE SCALE GENOMIC DNA]</scope>
    <source>
        <strain evidence="3">Wuxi-XJTLU</strain>
    </source>
</reference>
<dbReference type="Proteomes" id="UP000192247">
    <property type="component" value="Unassembled WGS sequence"/>
</dbReference>
<evidence type="ECO:0000256" key="1">
    <source>
        <dbReference type="SAM" id="MobiDB-lite"/>
    </source>
</evidence>
<feature type="chain" id="PRO_5013206956" description="Secreted protein" evidence="2">
    <location>
        <begin position="20"/>
        <end position="111"/>
    </location>
</feature>
<protein>
    <recommendedName>
        <fullName evidence="5">Secreted protein</fullName>
    </recommendedName>
</protein>
<evidence type="ECO:0000313" key="4">
    <source>
        <dbReference type="Proteomes" id="UP000192247"/>
    </source>
</evidence>
<evidence type="ECO:0008006" key="5">
    <source>
        <dbReference type="Google" id="ProtNLM"/>
    </source>
</evidence>
<keyword evidence="2" id="KW-0732">Signal</keyword>
<accession>A0A1V9XD78</accession>
<comment type="caution">
    <text evidence="3">The sequence shown here is derived from an EMBL/GenBank/DDBJ whole genome shotgun (WGS) entry which is preliminary data.</text>
</comment>
<dbReference type="EMBL" id="MNPL01014442">
    <property type="protein sequence ID" value="OQR71497.1"/>
    <property type="molecule type" value="Genomic_DNA"/>
</dbReference>
<gene>
    <name evidence="3" type="ORF">BIW11_10956</name>
</gene>
<sequence length="111" mass="12631">MCRLLRIAWLITITRLVQQLCLPDVMAQPLQPDEFQALHALRLARLMSMPFPTSVQSNHETAPRRTAIYLDTSTLKSRRVRPSSANSGFAFKPSPNLPNGLDVPPPVRRRW</sequence>
<organism evidence="3 4">
    <name type="scientific">Tropilaelaps mercedesae</name>
    <dbReference type="NCBI Taxonomy" id="418985"/>
    <lineage>
        <taxon>Eukaryota</taxon>
        <taxon>Metazoa</taxon>
        <taxon>Ecdysozoa</taxon>
        <taxon>Arthropoda</taxon>
        <taxon>Chelicerata</taxon>
        <taxon>Arachnida</taxon>
        <taxon>Acari</taxon>
        <taxon>Parasitiformes</taxon>
        <taxon>Mesostigmata</taxon>
        <taxon>Gamasina</taxon>
        <taxon>Dermanyssoidea</taxon>
        <taxon>Laelapidae</taxon>
        <taxon>Tropilaelaps</taxon>
    </lineage>
</organism>
<feature type="signal peptide" evidence="2">
    <location>
        <begin position="1"/>
        <end position="19"/>
    </location>
</feature>
<evidence type="ECO:0000313" key="3">
    <source>
        <dbReference type="EMBL" id="OQR71497.1"/>
    </source>
</evidence>
<dbReference type="AlphaFoldDB" id="A0A1V9XD78"/>
<proteinExistence type="predicted"/>